<dbReference type="InterPro" id="IPR004358">
    <property type="entry name" value="Sig_transdc_His_kin-like_C"/>
</dbReference>
<dbReference type="InterPro" id="IPR036097">
    <property type="entry name" value="HisK_dim/P_sf"/>
</dbReference>
<dbReference type="Pfam" id="PF13374">
    <property type="entry name" value="TPR_10"/>
    <property type="match status" value="2"/>
</dbReference>
<dbReference type="SUPFAM" id="SSF48452">
    <property type="entry name" value="TPR-like"/>
    <property type="match status" value="1"/>
</dbReference>
<dbReference type="EC" id="2.7.13.3" evidence="2"/>
<dbReference type="GO" id="GO:0005524">
    <property type="term" value="F:ATP binding"/>
    <property type="evidence" value="ECO:0007669"/>
    <property type="project" value="UniProtKB-KW"/>
</dbReference>
<keyword evidence="9" id="KW-1185">Reference proteome</keyword>
<keyword evidence="6" id="KW-1133">Transmembrane helix</keyword>
<evidence type="ECO:0000313" key="9">
    <source>
        <dbReference type="Proteomes" id="UP001168528"/>
    </source>
</evidence>
<proteinExistence type="predicted"/>
<dbReference type="Pfam" id="PF02518">
    <property type="entry name" value="HATPase_c"/>
    <property type="match status" value="1"/>
</dbReference>
<dbReference type="CDD" id="cd00082">
    <property type="entry name" value="HisKA"/>
    <property type="match status" value="1"/>
</dbReference>
<dbReference type="PRINTS" id="PR00344">
    <property type="entry name" value="BCTRLSENSOR"/>
</dbReference>
<keyword evidence="6" id="KW-0472">Membrane</keyword>
<dbReference type="SMART" id="SM00388">
    <property type="entry name" value="HisKA"/>
    <property type="match status" value="1"/>
</dbReference>
<evidence type="ECO:0000259" key="7">
    <source>
        <dbReference type="PROSITE" id="PS50109"/>
    </source>
</evidence>
<keyword evidence="4" id="KW-0802">TPR repeat</keyword>
<dbReference type="Gene3D" id="1.25.40.10">
    <property type="entry name" value="Tetratricopeptide repeat domain"/>
    <property type="match status" value="2"/>
</dbReference>
<organism evidence="8 9">
    <name type="scientific">Rhodocytophaga aerolata</name>
    <dbReference type="NCBI Taxonomy" id="455078"/>
    <lineage>
        <taxon>Bacteria</taxon>
        <taxon>Pseudomonadati</taxon>
        <taxon>Bacteroidota</taxon>
        <taxon>Cytophagia</taxon>
        <taxon>Cytophagales</taxon>
        <taxon>Rhodocytophagaceae</taxon>
        <taxon>Rhodocytophaga</taxon>
    </lineage>
</organism>
<feature type="transmembrane region" description="Helical" evidence="6">
    <location>
        <begin position="395"/>
        <end position="413"/>
    </location>
</feature>
<dbReference type="InterPro" id="IPR003594">
    <property type="entry name" value="HATPase_dom"/>
</dbReference>
<feature type="repeat" description="TPR" evidence="4">
    <location>
        <begin position="90"/>
        <end position="123"/>
    </location>
</feature>
<dbReference type="SMART" id="SM00387">
    <property type="entry name" value="HATPase_c"/>
    <property type="match status" value="1"/>
</dbReference>
<evidence type="ECO:0000256" key="3">
    <source>
        <dbReference type="ARBA" id="ARBA00022553"/>
    </source>
</evidence>
<feature type="domain" description="Histidine kinase" evidence="7">
    <location>
        <begin position="459"/>
        <end position="702"/>
    </location>
</feature>
<dbReference type="InterPro" id="IPR003661">
    <property type="entry name" value="HisK_dim/P_dom"/>
</dbReference>
<name>A0ABT8R634_9BACT</name>
<dbReference type="Proteomes" id="UP001168528">
    <property type="component" value="Unassembled WGS sequence"/>
</dbReference>
<sequence length="702" mass="79707">MAIGLPGLAQTDITTLENRLKTASQEEKVILLNQLASSYLKDSPDKAIDYSTQTLIITRQLLDDGVKISHHRLSLENEPKEPIHLEREEAKAYNTMGRAYYAKGQYPKSIKQFKSSLEISERINYEEGKKEALENLVILDETLKAERTDGKIKWDRALRNKVESLRLGNKLGEATQQLSLATLEKIAAIHEKKLNYQSAIDFHLKTIPLYEATYKKEKVATKLNHIADLYKETGNYKDALKYYDLAMQAKEAIGDTLGVTHSLDSVKAIYQDLEAFNKTLRKPVIISRESTTDKAVEAGKPNAVKENTYKELSENFAERGDYKKSLEYFKLYVEAKDKLTAEEKNRQFEQLQAEYLLTNKSREIELLQKQKQIQQLDLNKKELELTRQRVFKNSLMAGLVFILALAFMFYLQFRIKRKAHTQLQAAYTELKTTHKQLQSAQMQLVQAEKMASLGHLTAGIAHEINNPINFVSANIEPLKNDVSDVLEVLHKYEEVVESKGLATHFSTVDKLKHDLELDYIRSEIHALLRGIEEGAIRTKEIVKGLRVFSRLDENDSKHFDIHEGLNSTLTLLKSKLGDHITVLKNYGHLPYIEGYPGKMNQVFMNVLTNAVQAMPEGGEIHITTSMQDDFVRISIRDTGIGMTPEVKNHIFEPFFTTKDVGEGTGLGLAISFGVIEQHKGKIVVESEPGKGTEFIILIPVKQ</sequence>
<dbReference type="InterPro" id="IPR036890">
    <property type="entry name" value="HATPase_C_sf"/>
</dbReference>
<feature type="repeat" description="TPR" evidence="4">
    <location>
        <begin position="220"/>
        <end position="253"/>
    </location>
</feature>
<keyword evidence="3" id="KW-0597">Phosphoprotein</keyword>
<dbReference type="EMBL" id="JAUKPO010000007">
    <property type="protein sequence ID" value="MDO1447558.1"/>
    <property type="molecule type" value="Genomic_DNA"/>
</dbReference>
<dbReference type="InterPro" id="IPR005467">
    <property type="entry name" value="His_kinase_dom"/>
</dbReference>
<dbReference type="SUPFAM" id="SSF55874">
    <property type="entry name" value="ATPase domain of HSP90 chaperone/DNA topoisomerase II/histidine kinase"/>
    <property type="match status" value="1"/>
</dbReference>
<dbReference type="PANTHER" id="PTHR43065:SF50">
    <property type="entry name" value="HISTIDINE KINASE"/>
    <property type="match status" value="1"/>
</dbReference>
<comment type="caution">
    <text evidence="8">The sequence shown here is derived from an EMBL/GenBank/DDBJ whole genome shotgun (WGS) entry which is preliminary data.</text>
</comment>
<keyword evidence="5" id="KW-0175">Coiled coil</keyword>
<evidence type="ECO:0000256" key="1">
    <source>
        <dbReference type="ARBA" id="ARBA00000085"/>
    </source>
</evidence>
<dbReference type="Gene3D" id="3.30.565.10">
    <property type="entry name" value="Histidine kinase-like ATPase, C-terminal domain"/>
    <property type="match status" value="1"/>
</dbReference>
<keyword evidence="6" id="KW-0812">Transmembrane</keyword>
<evidence type="ECO:0000256" key="6">
    <source>
        <dbReference type="SAM" id="Phobius"/>
    </source>
</evidence>
<comment type="catalytic activity">
    <reaction evidence="1">
        <text>ATP + protein L-histidine = ADP + protein N-phospho-L-histidine.</text>
        <dbReference type="EC" id="2.7.13.3"/>
    </reaction>
</comment>
<evidence type="ECO:0000256" key="2">
    <source>
        <dbReference type="ARBA" id="ARBA00012438"/>
    </source>
</evidence>
<protein>
    <recommendedName>
        <fullName evidence="2">histidine kinase</fullName>
        <ecNumber evidence="2">2.7.13.3</ecNumber>
    </recommendedName>
</protein>
<reference evidence="8" key="1">
    <citation type="submission" date="2023-07" db="EMBL/GenBank/DDBJ databases">
        <title>The genome sequence of Rhodocytophaga aerolata KACC 12507.</title>
        <authorList>
            <person name="Zhang X."/>
        </authorList>
    </citation>
    <scope>NUCLEOTIDE SEQUENCE</scope>
    <source>
        <strain evidence="8">KACC 12507</strain>
    </source>
</reference>
<gene>
    <name evidence="8" type="ORF">Q0590_14915</name>
</gene>
<dbReference type="PANTHER" id="PTHR43065">
    <property type="entry name" value="SENSOR HISTIDINE KINASE"/>
    <property type="match status" value="1"/>
</dbReference>
<dbReference type="SUPFAM" id="SSF47384">
    <property type="entry name" value="Homodimeric domain of signal transducing histidine kinase"/>
    <property type="match status" value="1"/>
</dbReference>
<dbReference type="InterPro" id="IPR019734">
    <property type="entry name" value="TPR_rpt"/>
</dbReference>
<feature type="coiled-coil region" evidence="5">
    <location>
        <begin position="364"/>
        <end position="393"/>
    </location>
</feature>
<evidence type="ECO:0000256" key="5">
    <source>
        <dbReference type="SAM" id="Coils"/>
    </source>
</evidence>
<keyword evidence="8" id="KW-0067">ATP-binding</keyword>
<dbReference type="PROSITE" id="PS50109">
    <property type="entry name" value="HIS_KIN"/>
    <property type="match status" value="1"/>
</dbReference>
<accession>A0ABT8R634</accession>
<evidence type="ECO:0000313" key="8">
    <source>
        <dbReference type="EMBL" id="MDO1447558.1"/>
    </source>
</evidence>
<dbReference type="SMART" id="SM00028">
    <property type="entry name" value="TPR"/>
    <property type="match status" value="3"/>
</dbReference>
<dbReference type="InterPro" id="IPR011990">
    <property type="entry name" value="TPR-like_helical_dom_sf"/>
</dbReference>
<dbReference type="PROSITE" id="PS50005">
    <property type="entry name" value="TPR"/>
    <property type="match status" value="2"/>
</dbReference>
<keyword evidence="8" id="KW-0547">Nucleotide-binding</keyword>
<dbReference type="Gene3D" id="1.10.287.130">
    <property type="match status" value="1"/>
</dbReference>
<evidence type="ECO:0000256" key="4">
    <source>
        <dbReference type="PROSITE-ProRule" id="PRU00339"/>
    </source>
</evidence>